<proteinExistence type="inferred from homology"/>
<dbReference type="PANTHER" id="PTHR30386:SF26">
    <property type="entry name" value="TRANSPORT PROTEIN COMB"/>
    <property type="match status" value="1"/>
</dbReference>
<comment type="caution">
    <text evidence="10">The sequence shown here is derived from an EMBL/GenBank/DDBJ whole genome shotgun (WGS) entry which is preliminary data.</text>
</comment>
<evidence type="ECO:0000256" key="3">
    <source>
        <dbReference type="ARBA" id="ARBA00022692"/>
    </source>
</evidence>
<name>A0A0W0VJS9_9GAMM</name>
<dbReference type="Proteomes" id="UP000054997">
    <property type="component" value="Unassembled WGS sequence"/>
</dbReference>
<protein>
    <submittedName>
        <fullName evidence="10">Multidrug resistance efflux pump PmrA</fullName>
    </submittedName>
</protein>
<evidence type="ECO:0000259" key="9">
    <source>
        <dbReference type="Pfam" id="PF25963"/>
    </source>
</evidence>
<sequence length="338" mass="38777">MTIFTKLKHARRLITLPNFIIFTGLIAALIYVFSFLFPITDNAFVLNNVRPVAAQVSGFITSIQVKNGQYVKRGQTLFTVFSMPYQYKVDKIAAELGASRARLAALQKTHERDEKISETRHKIYIKRKQDDEKYRKGYAIRSVSLITLQNSEQETQAALDEWKAALKQLEIDNHVIKAQEEKIKAIEAELNIARINLELTNVTAENNGVVQNLFLTLGTPVNVNQPLFSFINTDDLFIQANFNETDLRNVRKGCKAYIFPRMYLGRKMFHGIVDSDFWSANRQLVDPRTQLQTVINENQWILLPQRLPVIIRVTDPDPRYPLRVGASAYVYIKPCQLA</sequence>
<comment type="similarity">
    <text evidence="2">Belongs to the membrane fusion protein (MFP) (TC 8.A.1) family.</text>
</comment>
<dbReference type="STRING" id="45068.Llon_1701"/>
<comment type="subcellular location">
    <subcellularLocation>
        <location evidence="1">Membrane</location>
        <topology evidence="1">Single-pass membrane protein</topology>
    </subcellularLocation>
</comment>
<feature type="transmembrane region" description="Helical" evidence="7">
    <location>
        <begin position="12"/>
        <end position="37"/>
    </location>
</feature>
<feature type="domain" description="Multidrug resistance protein MdtA-like barrel-sandwich hybrid" evidence="8">
    <location>
        <begin position="52"/>
        <end position="228"/>
    </location>
</feature>
<keyword evidence="6" id="KW-0175">Coiled coil</keyword>
<organism evidence="10 11">
    <name type="scientific">Legionella londiniensis</name>
    <dbReference type="NCBI Taxonomy" id="45068"/>
    <lineage>
        <taxon>Bacteria</taxon>
        <taxon>Pseudomonadati</taxon>
        <taxon>Pseudomonadota</taxon>
        <taxon>Gammaproteobacteria</taxon>
        <taxon>Legionellales</taxon>
        <taxon>Legionellaceae</taxon>
        <taxon>Legionella</taxon>
    </lineage>
</organism>
<dbReference type="SUPFAM" id="SSF111369">
    <property type="entry name" value="HlyD-like secretion proteins"/>
    <property type="match status" value="1"/>
</dbReference>
<evidence type="ECO:0000256" key="6">
    <source>
        <dbReference type="SAM" id="Coils"/>
    </source>
</evidence>
<dbReference type="Pfam" id="PF25917">
    <property type="entry name" value="BSH_RND"/>
    <property type="match status" value="1"/>
</dbReference>
<keyword evidence="4 7" id="KW-1133">Transmembrane helix</keyword>
<evidence type="ECO:0000259" key="8">
    <source>
        <dbReference type="Pfam" id="PF25917"/>
    </source>
</evidence>
<gene>
    <name evidence="10" type="ORF">Llon_1701</name>
</gene>
<evidence type="ECO:0000256" key="5">
    <source>
        <dbReference type="ARBA" id="ARBA00023136"/>
    </source>
</evidence>
<accession>A0A0W0VJS9</accession>
<dbReference type="Pfam" id="PF25963">
    <property type="entry name" value="Beta-barrel_AAEA"/>
    <property type="match status" value="1"/>
</dbReference>
<evidence type="ECO:0000256" key="7">
    <source>
        <dbReference type="SAM" id="Phobius"/>
    </source>
</evidence>
<dbReference type="Gene3D" id="2.40.50.100">
    <property type="match status" value="1"/>
</dbReference>
<evidence type="ECO:0000313" key="10">
    <source>
        <dbReference type="EMBL" id="KTD20348.1"/>
    </source>
</evidence>
<dbReference type="InterPro" id="IPR058634">
    <property type="entry name" value="AaeA-lik-b-barrel"/>
</dbReference>
<keyword evidence="3 7" id="KW-0812">Transmembrane</keyword>
<evidence type="ECO:0000313" key="11">
    <source>
        <dbReference type="Proteomes" id="UP000054997"/>
    </source>
</evidence>
<feature type="domain" description="p-hydroxybenzoic acid efflux pump subunit AaeA-like beta-barrel" evidence="9">
    <location>
        <begin position="236"/>
        <end position="332"/>
    </location>
</feature>
<dbReference type="InterPro" id="IPR058625">
    <property type="entry name" value="MdtA-like_BSH"/>
</dbReference>
<dbReference type="InterPro" id="IPR050739">
    <property type="entry name" value="MFP"/>
</dbReference>
<evidence type="ECO:0000256" key="4">
    <source>
        <dbReference type="ARBA" id="ARBA00022989"/>
    </source>
</evidence>
<dbReference type="RefSeq" id="WP_058529685.1">
    <property type="nucleotide sequence ID" value="NZ_CAAAHZ010000010.1"/>
</dbReference>
<evidence type="ECO:0000256" key="2">
    <source>
        <dbReference type="ARBA" id="ARBA00009477"/>
    </source>
</evidence>
<reference evidence="10 11" key="1">
    <citation type="submission" date="2015-11" db="EMBL/GenBank/DDBJ databases">
        <title>Genomic analysis of 38 Legionella species identifies large and diverse effector repertoires.</title>
        <authorList>
            <person name="Burstein D."/>
            <person name="Amaro F."/>
            <person name="Zusman T."/>
            <person name="Lifshitz Z."/>
            <person name="Cohen O."/>
            <person name="Gilbert J.A."/>
            <person name="Pupko T."/>
            <person name="Shuman H.A."/>
            <person name="Segal G."/>
        </authorList>
    </citation>
    <scope>NUCLEOTIDE SEQUENCE [LARGE SCALE GENOMIC DNA]</scope>
    <source>
        <strain evidence="10 11">ATCC 49505</strain>
    </source>
</reference>
<keyword evidence="5 7" id="KW-0472">Membrane</keyword>
<dbReference type="EMBL" id="LNYK01000026">
    <property type="protein sequence ID" value="KTD20348.1"/>
    <property type="molecule type" value="Genomic_DNA"/>
</dbReference>
<keyword evidence="11" id="KW-1185">Reference proteome</keyword>
<feature type="coiled-coil region" evidence="6">
    <location>
        <begin position="152"/>
        <end position="196"/>
    </location>
</feature>
<dbReference type="PANTHER" id="PTHR30386">
    <property type="entry name" value="MEMBRANE FUSION SUBUNIT OF EMRAB-TOLC MULTIDRUG EFFLUX PUMP"/>
    <property type="match status" value="1"/>
</dbReference>
<dbReference type="Gene3D" id="2.40.30.170">
    <property type="match status" value="1"/>
</dbReference>
<dbReference type="GO" id="GO:0016020">
    <property type="term" value="C:membrane"/>
    <property type="evidence" value="ECO:0007669"/>
    <property type="project" value="UniProtKB-SubCell"/>
</dbReference>
<evidence type="ECO:0000256" key="1">
    <source>
        <dbReference type="ARBA" id="ARBA00004167"/>
    </source>
</evidence>
<dbReference type="PATRIC" id="fig|45068.5.peg.1845"/>
<dbReference type="AlphaFoldDB" id="A0A0W0VJS9"/>